<evidence type="ECO:0000313" key="3">
    <source>
        <dbReference type="EMBL" id="PSL02021.1"/>
    </source>
</evidence>
<dbReference type="PANTHER" id="PTHR36919">
    <property type="entry name" value="BLR1215 PROTEIN"/>
    <property type="match status" value="1"/>
</dbReference>
<protein>
    <submittedName>
        <fullName evidence="3">Uncharacterized protein (DUF2147 family)</fullName>
    </submittedName>
</protein>
<feature type="signal peptide" evidence="1">
    <location>
        <begin position="1"/>
        <end position="21"/>
    </location>
</feature>
<evidence type="ECO:0000313" key="4">
    <source>
        <dbReference type="Proteomes" id="UP000240708"/>
    </source>
</evidence>
<dbReference type="RefSeq" id="WP_106568463.1">
    <property type="nucleotide sequence ID" value="NZ_JAUVYL010000071.1"/>
</dbReference>
<dbReference type="EMBL" id="PYGF01000011">
    <property type="protein sequence ID" value="PSL02021.1"/>
    <property type="molecule type" value="Genomic_DNA"/>
</dbReference>
<name>A0A2P8DXR4_9BACT</name>
<feature type="domain" description="DUF2147" evidence="2">
    <location>
        <begin position="27"/>
        <end position="143"/>
    </location>
</feature>
<feature type="chain" id="PRO_5015108972" evidence="1">
    <location>
        <begin position="22"/>
        <end position="147"/>
    </location>
</feature>
<dbReference type="OrthoDB" id="9814399at2"/>
<keyword evidence="1" id="KW-0732">Signal</keyword>
<dbReference type="AlphaFoldDB" id="A0A2P8DXR4"/>
<gene>
    <name evidence="3" type="ORF">CLV48_111110</name>
</gene>
<proteinExistence type="predicted"/>
<dbReference type="Pfam" id="PF09917">
    <property type="entry name" value="DUF2147"/>
    <property type="match status" value="1"/>
</dbReference>
<dbReference type="InterPro" id="IPR019223">
    <property type="entry name" value="DUF2147"/>
</dbReference>
<organism evidence="3 4">
    <name type="scientific">Cecembia rubra</name>
    <dbReference type="NCBI Taxonomy" id="1485585"/>
    <lineage>
        <taxon>Bacteria</taxon>
        <taxon>Pseudomonadati</taxon>
        <taxon>Bacteroidota</taxon>
        <taxon>Cytophagia</taxon>
        <taxon>Cytophagales</taxon>
        <taxon>Cyclobacteriaceae</taxon>
        <taxon>Cecembia</taxon>
    </lineage>
</organism>
<comment type="caution">
    <text evidence="3">The sequence shown here is derived from an EMBL/GenBank/DDBJ whole genome shotgun (WGS) entry which is preliminary data.</text>
</comment>
<keyword evidence="4" id="KW-1185">Reference proteome</keyword>
<dbReference type="Gene3D" id="2.40.128.520">
    <property type="match status" value="1"/>
</dbReference>
<dbReference type="Proteomes" id="UP000240708">
    <property type="component" value="Unassembled WGS sequence"/>
</dbReference>
<sequence length="147" mass="16577">MKKLILILSLSLLGTMAIAQNADDIVGVWEPGHGKARVKIDNIDGKYYGRIVWLKEPNDPETGKPKTDVNNPDASMKSVPLRGYRILKDFEYKGKGEWAEGTIYDPETGNTYSSVITWKDDNTLDIRGFVGVKTFGRSDTWRRLKVN</sequence>
<accession>A0A2P8DXR4</accession>
<evidence type="ECO:0000256" key="1">
    <source>
        <dbReference type="SAM" id="SignalP"/>
    </source>
</evidence>
<reference evidence="3 4" key="1">
    <citation type="submission" date="2018-03" db="EMBL/GenBank/DDBJ databases">
        <title>Genomic Encyclopedia of Archaeal and Bacterial Type Strains, Phase II (KMG-II): from individual species to whole genera.</title>
        <authorList>
            <person name="Goeker M."/>
        </authorList>
    </citation>
    <scope>NUCLEOTIDE SEQUENCE [LARGE SCALE GENOMIC DNA]</scope>
    <source>
        <strain evidence="3 4">DSM 28057</strain>
    </source>
</reference>
<evidence type="ECO:0000259" key="2">
    <source>
        <dbReference type="Pfam" id="PF09917"/>
    </source>
</evidence>
<dbReference type="PANTHER" id="PTHR36919:SF2">
    <property type="entry name" value="BLL6627 PROTEIN"/>
    <property type="match status" value="1"/>
</dbReference>